<accession>A0A1I7YLX9</accession>
<protein>
    <submittedName>
        <fullName evidence="2">Ovule protein</fullName>
    </submittedName>
</protein>
<dbReference type="AlphaFoldDB" id="A0A1I7YLX9"/>
<name>A0A1I7YLX9_9BILA</name>
<proteinExistence type="predicted"/>
<sequence>MAIPADSIVKASDHREDIFGLGGLFPLEGPFFTLTHVLWKLFNKQPFSSESLLNSKYCAILSLQMFFLTFCGYLDVAGHSKQSIFEALSTYMSFYLQRFLCISQPTPLIALSHTPIL</sequence>
<dbReference type="WBParaSite" id="L893_g17687.t1">
    <property type="protein sequence ID" value="L893_g17687.t1"/>
    <property type="gene ID" value="L893_g17687"/>
</dbReference>
<dbReference type="Proteomes" id="UP000095287">
    <property type="component" value="Unplaced"/>
</dbReference>
<keyword evidence="1" id="KW-1185">Reference proteome</keyword>
<evidence type="ECO:0000313" key="1">
    <source>
        <dbReference type="Proteomes" id="UP000095287"/>
    </source>
</evidence>
<evidence type="ECO:0000313" key="2">
    <source>
        <dbReference type="WBParaSite" id="L893_g17687.t1"/>
    </source>
</evidence>
<reference evidence="2" key="1">
    <citation type="submission" date="2016-11" db="UniProtKB">
        <authorList>
            <consortium name="WormBaseParasite"/>
        </authorList>
    </citation>
    <scope>IDENTIFICATION</scope>
</reference>
<organism evidence="1 2">
    <name type="scientific">Steinernema glaseri</name>
    <dbReference type="NCBI Taxonomy" id="37863"/>
    <lineage>
        <taxon>Eukaryota</taxon>
        <taxon>Metazoa</taxon>
        <taxon>Ecdysozoa</taxon>
        <taxon>Nematoda</taxon>
        <taxon>Chromadorea</taxon>
        <taxon>Rhabditida</taxon>
        <taxon>Tylenchina</taxon>
        <taxon>Panagrolaimomorpha</taxon>
        <taxon>Strongyloidoidea</taxon>
        <taxon>Steinernematidae</taxon>
        <taxon>Steinernema</taxon>
    </lineage>
</organism>